<proteinExistence type="predicted"/>
<comment type="caution">
    <text evidence="1">The sequence shown here is derived from an EMBL/GenBank/DDBJ whole genome shotgun (WGS) entry which is preliminary data.</text>
</comment>
<feature type="non-terminal residue" evidence="1">
    <location>
        <position position="1"/>
    </location>
</feature>
<dbReference type="AlphaFoldDB" id="A0A8J2NWC0"/>
<keyword evidence="2" id="KW-1185">Reference proteome</keyword>
<reference evidence="1" key="1">
    <citation type="submission" date="2021-06" db="EMBL/GenBank/DDBJ databases">
        <authorList>
            <person name="Hodson N. C."/>
            <person name="Mongue J. A."/>
            <person name="Jaron S. K."/>
        </authorList>
    </citation>
    <scope>NUCLEOTIDE SEQUENCE</scope>
</reference>
<sequence length="31" mass="3422">LSSGKNNKKLMCFLIKWGACINHGGHFESSN</sequence>
<organism evidence="1 2">
    <name type="scientific">Allacma fusca</name>
    <dbReference type="NCBI Taxonomy" id="39272"/>
    <lineage>
        <taxon>Eukaryota</taxon>
        <taxon>Metazoa</taxon>
        <taxon>Ecdysozoa</taxon>
        <taxon>Arthropoda</taxon>
        <taxon>Hexapoda</taxon>
        <taxon>Collembola</taxon>
        <taxon>Symphypleona</taxon>
        <taxon>Sminthuridae</taxon>
        <taxon>Allacma</taxon>
    </lineage>
</organism>
<evidence type="ECO:0000313" key="2">
    <source>
        <dbReference type="Proteomes" id="UP000708208"/>
    </source>
</evidence>
<name>A0A8J2NWC0_9HEXA</name>
<dbReference type="Proteomes" id="UP000708208">
    <property type="component" value="Unassembled WGS sequence"/>
</dbReference>
<accession>A0A8J2NWC0</accession>
<gene>
    <name evidence="1" type="ORF">AFUS01_LOCUS17773</name>
</gene>
<evidence type="ECO:0000313" key="1">
    <source>
        <dbReference type="EMBL" id="CAG7729033.1"/>
    </source>
</evidence>
<dbReference type="EMBL" id="CAJVCH010172467">
    <property type="protein sequence ID" value="CAG7729033.1"/>
    <property type="molecule type" value="Genomic_DNA"/>
</dbReference>
<protein>
    <submittedName>
        <fullName evidence="1">Uncharacterized protein</fullName>
    </submittedName>
</protein>